<name>A0A081PM50_9SPHI</name>
<dbReference type="OrthoDB" id="9811262at2"/>
<gene>
    <name evidence="2" type="ORF">N180_11665</name>
</gene>
<dbReference type="Gene3D" id="2.60.40.2630">
    <property type="match status" value="1"/>
</dbReference>
<comment type="caution">
    <text evidence="2">The sequence shown here is derived from an EMBL/GenBank/DDBJ whole genome shotgun (WGS) entry which is preliminary data.</text>
</comment>
<protein>
    <recommendedName>
        <fullName evidence="4">Fimbrillin family protein</fullName>
    </recommendedName>
</protein>
<feature type="signal peptide" evidence="1">
    <location>
        <begin position="1"/>
        <end position="23"/>
    </location>
</feature>
<dbReference type="InterPro" id="IPR042278">
    <property type="entry name" value="Mfa-like_1_N"/>
</dbReference>
<evidence type="ECO:0000313" key="2">
    <source>
        <dbReference type="EMBL" id="KEQ31773.1"/>
    </source>
</evidence>
<keyword evidence="3" id="KW-1185">Reference proteome</keyword>
<keyword evidence="1" id="KW-0732">Signal</keyword>
<proteinExistence type="predicted"/>
<dbReference type="CDD" id="cd13121">
    <property type="entry name" value="BF2867_like_C"/>
    <property type="match status" value="1"/>
</dbReference>
<organism evidence="2 3">
    <name type="scientific">Pedobacter antarcticus 4BY</name>
    <dbReference type="NCBI Taxonomy" id="1358423"/>
    <lineage>
        <taxon>Bacteria</taxon>
        <taxon>Pseudomonadati</taxon>
        <taxon>Bacteroidota</taxon>
        <taxon>Sphingobacteriia</taxon>
        <taxon>Sphingobacteriales</taxon>
        <taxon>Sphingobacteriaceae</taxon>
        <taxon>Pedobacter</taxon>
    </lineage>
</organism>
<dbReference type="PROSITE" id="PS51257">
    <property type="entry name" value="PROKAR_LIPOPROTEIN"/>
    <property type="match status" value="1"/>
</dbReference>
<dbReference type="Gene3D" id="2.60.40.2620">
    <property type="entry name" value="Fimbrillin-like"/>
    <property type="match status" value="1"/>
</dbReference>
<dbReference type="Proteomes" id="UP000028007">
    <property type="component" value="Unassembled WGS sequence"/>
</dbReference>
<dbReference type="Pfam" id="PF13149">
    <property type="entry name" value="Mfa_like_1"/>
    <property type="match status" value="1"/>
</dbReference>
<reference evidence="2 3" key="1">
    <citation type="journal article" date="1992" name="Int. J. Syst. Bacteriol.">
        <title>Sphingobacterium antarcticus sp. nov. a Psychrotrophic Bacterium from the Soils of Schirmacher Oasis, Antarctica.</title>
        <authorList>
            <person name="Shivaji S."/>
            <person name="Ray M.K."/>
            <person name="Rao N.S."/>
            <person name="Saiserr L."/>
            <person name="Jagannadham M.V."/>
            <person name="Kumar G.S."/>
            <person name="Reddy G."/>
            <person name="Bhargava P.M."/>
        </authorList>
    </citation>
    <scope>NUCLEOTIDE SEQUENCE [LARGE SCALE GENOMIC DNA]</scope>
    <source>
        <strain evidence="2 3">4BY</strain>
    </source>
</reference>
<evidence type="ECO:0000256" key="1">
    <source>
        <dbReference type="SAM" id="SignalP"/>
    </source>
</evidence>
<feature type="chain" id="PRO_5001762022" description="Fimbrillin family protein" evidence="1">
    <location>
        <begin position="24"/>
        <end position="479"/>
    </location>
</feature>
<dbReference type="AlphaFoldDB" id="A0A081PM50"/>
<accession>A0A081PM50</accession>
<dbReference type="CDD" id="cd13120">
    <property type="entry name" value="BF2867_like_N"/>
    <property type="match status" value="1"/>
</dbReference>
<dbReference type="EMBL" id="JNFF01000002">
    <property type="protein sequence ID" value="KEQ31773.1"/>
    <property type="molecule type" value="Genomic_DNA"/>
</dbReference>
<dbReference type="eggNOG" id="ENOG50331SI">
    <property type="taxonomic scope" value="Bacteria"/>
</dbReference>
<dbReference type="InterPro" id="IPR025049">
    <property type="entry name" value="Mfa-like_1"/>
</dbReference>
<dbReference type="RefSeq" id="WP_037437681.1">
    <property type="nucleotide sequence ID" value="NZ_JNFF01000002.1"/>
</dbReference>
<evidence type="ECO:0008006" key="4">
    <source>
        <dbReference type="Google" id="ProtNLM"/>
    </source>
</evidence>
<sequence length="479" mass="51061">MKNQNILLATAMTLFIMSSSCKKDDTTTPPELTPGAKAISFSSSINNLVKTTALNDAWAANDEIGVFMKTGTGLTDILAANKAYKTNGDGDFHPSATNQTIYFPEDGKTVDFIAYYPLKSTLNGNVYPVDISNQNNQAAIDLLYSNNANGLSKTNSNANLVFSHQLSKIEFNVKTGEGVTDLSGLAVTIAGLNTKANFDLATGSLSDASETADLSAKIESINSVVTAEAILLPSSEAAATQITFTLPGGKFKLSLPANTKFEQGKKYIYDIELRNGPSRTPVALSLRATINNWTEVPSGSHEVNQDKDETNPPTGVEEVLFTETFGTGAAANKPKVGSYTGWSNSSFIFSDSYGTTDLRTISAYPDNIHAWLPATKDASLKIEGIKTSGYTKLKLKYDLAPNANSASSVSDFNVISVKVNGVQITVPSRPVSNADNNKFSTIELTDISALENNTVEFFGSASANTLGMRLDNVVIIGVK</sequence>
<evidence type="ECO:0000313" key="3">
    <source>
        <dbReference type="Proteomes" id="UP000028007"/>
    </source>
</evidence>